<dbReference type="EMBL" id="LJVE01000082">
    <property type="protein sequence ID" value="KPL13833.1"/>
    <property type="molecule type" value="Genomic_DNA"/>
</dbReference>
<evidence type="ECO:0000313" key="3">
    <source>
        <dbReference type="Proteomes" id="UP000050975"/>
    </source>
</evidence>
<evidence type="ECO:0000313" key="2">
    <source>
        <dbReference type="EMBL" id="KPL13833.1"/>
    </source>
</evidence>
<feature type="transmembrane region" description="Helical" evidence="1">
    <location>
        <begin position="59"/>
        <end position="80"/>
    </location>
</feature>
<accession>A0A0S8JVT2</accession>
<feature type="transmembrane region" description="Helical" evidence="1">
    <location>
        <begin position="86"/>
        <end position="111"/>
    </location>
</feature>
<dbReference type="AlphaFoldDB" id="A0A0S8JVT2"/>
<keyword evidence="1" id="KW-0472">Membrane</keyword>
<feature type="transmembrane region" description="Helical" evidence="1">
    <location>
        <begin position="7"/>
        <end position="25"/>
    </location>
</feature>
<gene>
    <name evidence="2" type="ORF">AMJ74_04520</name>
</gene>
<evidence type="ECO:0000256" key="1">
    <source>
        <dbReference type="SAM" id="Phobius"/>
    </source>
</evidence>
<dbReference type="Proteomes" id="UP000050975">
    <property type="component" value="Unassembled WGS sequence"/>
</dbReference>
<sequence length="116" mass="12928">MLNKKRLVIATLFGVISGLICWGLSSSGGPQPWFFAVSTILSRTLIGFAIGFSVFKIKWWLHGIIMGLIFSLPMAFQGFYVPGKELYIFFGTLIMGIIYGFFIELFTTVVFKAGVK</sequence>
<keyword evidence="1" id="KW-0812">Transmembrane</keyword>
<comment type="caution">
    <text evidence="2">The sequence shown here is derived from an EMBL/GenBank/DDBJ whole genome shotgun (WGS) entry which is preliminary data.</text>
</comment>
<protein>
    <submittedName>
        <fullName evidence="2">Uncharacterized protein</fullName>
    </submittedName>
</protein>
<name>A0A0S8JVT2_UNCW3</name>
<feature type="transmembrane region" description="Helical" evidence="1">
    <location>
        <begin position="31"/>
        <end position="52"/>
    </location>
</feature>
<organism evidence="2 3">
    <name type="scientific">candidate division WOR_3 bacterium SM1_77</name>
    <dbReference type="NCBI Taxonomy" id="1703778"/>
    <lineage>
        <taxon>Bacteria</taxon>
        <taxon>Bacteria division WOR-3</taxon>
    </lineage>
</organism>
<reference evidence="2 3" key="1">
    <citation type="journal article" date="2015" name="Microbiome">
        <title>Genomic resolution of linkages in carbon, nitrogen, and sulfur cycling among widespread estuary sediment bacteria.</title>
        <authorList>
            <person name="Baker B.J."/>
            <person name="Lazar C.S."/>
            <person name="Teske A.P."/>
            <person name="Dick G.J."/>
        </authorList>
    </citation>
    <scope>NUCLEOTIDE SEQUENCE [LARGE SCALE GENOMIC DNA]</scope>
    <source>
        <strain evidence="2">SM1_77</strain>
    </source>
</reference>
<proteinExistence type="predicted"/>
<keyword evidence="1" id="KW-1133">Transmembrane helix</keyword>